<sequence>MNLPNLNSNVNNISGGERRRVSLGVALLHDPQILILDEPTVAIDPVLRQRIWDYLEDLVKSRGTTVFLTTHYVQETRHCAKIGYLRDGHMLVQDSPKALLEKYGPNSKLNATTLDDVMFYFCKTHKQIITQHCIPKMCKMKNDLDRKVQLLKVGVVEADISNTKPIQPISPSKISNLSEHSKNYYSQVKALTVRNWIVFTRYPL</sequence>
<dbReference type="AlphaFoldDB" id="A0A226D5E7"/>
<gene>
    <name evidence="2" type="ORF">Fcan01_25066</name>
</gene>
<dbReference type="InterPro" id="IPR003439">
    <property type="entry name" value="ABC_transporter-like_ATP-bd"/>
</dbReference>
<dbReference type="Gene3D" id="3.40.50.300">
    <property type="entry name" value="P-loop containing nucleotide triphosphate hydrolases"/>
    <property type="match status" value="1"/>
</dbReference>
<comment type="caution">
    <text evidence="2">The sequence shown here is derived from an EMBL/GenBank/DDBJ whole genome shotgun (WGS) entry which is preliminary data.</text>
</comment>
<dbReference type="STRING" id="158441.A0A226D5E7"/>
<proteinExistence type="predicted"/>
<dbReference type="PANTHER" id="PTHR43038">
    <property type="entry name" value="ATP-BINDING CASSETTE, SUB-FAMILY H, MEMBER 1"/>
    <property type="match status" value="1"/>
</dbReference>
<dbReference type="GO" id="GO:0005524">
    <property type="term" value="F:ATP binding"/>
    <property type="evidence" value="ECO:0007669"/>
    <property type="project" value="InterPro"/>
</dbReference>
<accession>A0A226D5E7</accession>
<reference evidence="2 3" key="1">
    <citation type="submission" date="2015-12" db="EMBL/GenBank/DDBJ databases">
        <title>The genome of Folsomia candida.</title>
        <authorList>
            <person name="Faddeeva A."/>
            <person name="Derks M.F."/>
            <person name="Anvar Y."/>
            <person name="Smit S."/>
            <person name="Van Straalen N."/>
            <person name="Roelofs D."/>
        </authorList>
    </citation>
    <scope>NUCLEOTIDE SEQUENCE [LARGE SCALE GENOMIC DNA]</scope>
    <source>
        <strain evidence="2 3">VU population</strain>
        <tissue evidence="2">Whole body</tissue>
    </source>
</reference>
<dbReference type="PANTHER" id="PTHR43038:SF3">
    <property type="entry name" value="ABC TRANSPORTER G FAMILY MEMBER 20 ISOFORM X1"/>
    <property type="match status" value="1"/>
</dbReference>
<protein>
    <submittedName>
        <fullName evidence="2">ABC transporter G family member 23</fullName>
    </submittedName>
</protein>
<keyword evidence="3" id="KW-1185">Reference proteome</keyword>
<dbReference type="EMBL" id="LNIX01000034">
    <property type="protein sequence ID" value="OXA40290.1"/>
    <property type="molecule type" value="Genomic_DNA"/>
</dbReference>
<dbReference type="OrthoDB" id="10255969at2759"/>
<dbReference type="Pfam" id="PF00005">
    <property type="entry name" value="ABC_tran"/>
    <property type="match status" value="1"/>
</dbReference>
<feature type="domain" description="ABC transporter" evidence="1">
    <location>
        <begin position="7"/>
        <end position="40"/>
    </location>
</feature>
<evidence type="ECO:0000313" key="2">
    <source>
        <dbReference type="EMBL" id="OXA40290.1"/>
    </source>
</evidence>
<dbReference type="SUPFAM" id="SSF52540">
    <property type="entry name" value="P-loop containing nucleoside triphosphate hydrolases"/>
    <property type="match status" value="1"/>
</dbReference>
<dbReference type="GO" id="GO:0016887">
    <property type="term" value="F:ATP hydrolysis activity"/>
    <property type="evidence" value="ECO:0007669"/>
    <property type="project" value="InterPro"/>
</dbReference>
<dbReference type="Proteomes" id="UP000198287">
    <property type="component" value="Unassembled WGS sequence"/>
</dbReference>
<evidence type="ECO:0000313" key="3">
    <source>
        <dbReference type="Proteomes" id="UP000198287"/>
    </source>
</evidence>
<organism evidence="2 3">
    <name type="scientific">Folsomia candida</name>
    <name type="common">Springtail</name>
    <dbReference type="NCBI Taxonomy" id="158441"/>
    <lineage>
        <taxon>Eukaryota</taxon>
        <taxon>Metazoa</taxon>
        <taxon>Ecdysozoa</taxon>
        <taxon>Arthropoda</taxon>
        <taxon>Hexapoda</taxon>
        <taxon>Collembola</taxon>
        <taxon>Entomobryomorpha</taxon>
        <taxon>Isotomoidea</taxon>
        <taxon>Isotomidae</taxon>
        <taxon>Proisotominae</taxon>
        <taxon>Folsomia</taxon>
    </lineage>
</organism>
<evidence type="ECO:0000259" key="1">
    <source>
        <dbReference type="Pfam" id="PF00005"/>
    </source>
</evidence>
<name>A0A226D5E7_FOLCA</name>
<dbReference type="InterPro" id="IPR027417">
    <property type="entry name" value="P-loop_NTPase"/>
</dbReference>